<keyword evidence="1" id="KW-1133">Transmembrane helix</keyword>
<name>A0ABT2EVJ7_METVO</name>
<evidence type="ECO:0000313" key="2">
    <source>
        <dbReference type="EMBL" id="MCS3921981.1"/>
    </source>
</evidence>
<accession>A0ABT2EVJ7</accession>
<dbReference type="RefSeq" id="WP_209732527.1">
    <property type="nucleotide sequence ID" value="NZ_JANUCQ010000002.1"/>
</dbReference>
<comment type="caution">
    <text evidence="2">The sequence shown here is derived from an EMBL/GenBank/DDBJ whole genome shotgun (WGS) entry which is preliminary data.</text>
</comment>
<dbReference type="EMBL" id="JANUCQ010000002">
    <property type="protein sequence ID" value="MCS3921981.1"/>
    <property type="molecule type" value="Genomic_DNA"/>
</dbReference>
<dbReference type="Proteomes" id="UP001140258">
    <property type="component" value="Unassembled WGS sequence"/>
</dbReference>
<keyword evidence="1" id="KW-0472">Membrane</keyword>
<protein>
    <submittedName>
        <fullName evidence="2">Low affinity Fe/Cu permease</fullName>
    </submittedName>
</protein>
<reference evidence="2" key="1">
    <citation type="submission" date="2022-08" db="EMBL/GenBank/DDBJ databases">
        <title>Genomic Encyclopedia of Type Strains, Phase V (KMG-V): Genome sequencing to study the core and pangenomes of soil and plant-associated prokaryotes.</title>
        <authorList>
            <person name="Whitman W."/>
        </authorList>
    </citation>
    <scope>NUCLEOTIDE SEQUENCE</scope>
    <source>
        <strain evidence="2">PS</strain>
    </source>
</reference>
<organism evidence="2 3">
    <name type="scientific">Methanococcus voltae PS</name>
    <dbReference type="NCBI Taxonomy" id="523842"/>
    <lineage>
        <taxon>Archaea</taxon>
        <taxon>Methanobacteriati</taxon>
        <taxon>Methanobacteriota</taxon>
        <taxon>Methanomada group</taxon>
        <taxon>Methanococci</taxon>
        <taxon>Methanococcales</taxon>
        <taxon>Methanococcaceae</taxon>
        <taxon>Methanococcus</taxon>
    </lineage>
</organism>
<gene>
    <name evidence="2" type="ORF">M2325_000666</name>
</gene>
<feature type="transmembrane region" description="Helical" evidence="1">
    <location>
        <begin position="12"/>
        <end position="35"/>
    </location>
</feature>
<sequence length="90" mass="10045">MLTSQKIRTLILSIVGIGMTIFVWYVVTIAVSSIDQALYPIAMEMAPDMMGWHDQIVLVLNLSVTLIIVAILVSAYASRNGYESEDGYYR</sequence>
<keyword evidence="3" id="KW-1185">Reference proteome</keyword>
<evidence type="ECO:0000313" key="3">
    <source>
        <dbReference type="Proteomes" id="UP001140258"/>
    </source>
</evidence>
<feature type="transmembrane region" description="Helical" evidence="1">
    <location>
        <begin position="55"/>
        <end position="77"/>
    </location>
</feature>
<evidence type="ECO:0000256" key="1">
    <source>
        <dbReference type="SAM" id="Phobius"/>
    </source>
</evidence>
<proteinExistence type="predicted"/>
<keyword evidence="1" id="KW-0812">Transmembrane</keyword>